<feature type="compositionally biased region" description="Polar residues" evidence="1">
    <location>
        <begin position="29"/>
        <end position="47"/>
    </location>
</feature>
<feature type="region of interest" description="Disordered" evidence="1">
    <location>
        <begin position="1"/>
        <end position="47"/>
    </location>
</feature>
<keyword evidence="3" id="KW-1185">Reference proteome</keyword>
<dbReference type="AlphaFoldDB" id="A0A9W8Q6Q4"/>
<reference evidence="2" key="1">
    <citation type="journal article" date="2023" name="Access Microbiol">
        <title>De-novo genome assembly for Akanthomyces muscarius, a biocontrol agent of insect agricultural pests.</title>
        <authorList>
            <person name="Erdos Z."/>
            <person name="Studholme D.J."/>
            <person name="Raymond B."/>
            <person name="Sharma M."/>
        </authorList>
    </citation>
    <scope>NUCLEOTIDE SEQUENCE</scope>
    <source>
        <strain evidence="2">Ve6</strain>
    </source>
</reference>
<evidence type="ECO:0000313" key="2">
    <source>
        <dbReference type="EMBL" id="KAJ4147080.1"/>
    </source>
</evidence>
<dbReference type="EMBL" id="JAJHUN010000010">
    <property type="protein sequence ID" value="KAJ4147080.1"/>
    <property type="molecule type" value="Genomic_DNA"/>
</dbReference>
<gene>
    <name evidence="2" type="ORF">LMH87_001628</name>
</gene>
<dbReference type="KEGG" id="amus:LMH87_001628"/>
<comment type="caution">
    <text evidence="2">The sequence shown here is derived from an EMBL/GenBank/DDBJ whole genome shotgun (WGS) entry which is preliminary data.</text>
</comment>
<name>A0A9W8Q6Q4_AKAMU</name>
<accession>A0A9W8Q6Q4</accession>
<sequence>MHSRWTTARPPPPKHTLSSCRKPPPPYNLDTSPSPLPPNINSTLSSRNNTLASNYPMIDFPTPSLIAFKFYDTAPV</sequence>
<dbReference type="RefSeq" id="XP_056050021.1">
    <property type="nucleotide sequence ID" value="XM_056192933.1"/>
</dbReference>
<evidence type="ECO:0000256" key="1">
    <source>
        <dbReference type="SAM" id="MobiDB-lite"/>
    </source>
</evidence>
<proteinExistence type="predicted"/>
<dbReference type="GeneID" id="80888787"/>
<protein>
    <submittedName>
        <fullName evidence="2">Uncharacterized protein</fullName>
    </submittedName>
</protein>
<evidence type="ECO:0000313" key="3">
    <source>
        <dbReference type="Proteomes" id="UP001144673"/>
    </source>
</evidence>
<organism evidence="2 3">
    <name type="scientific">Akanthomyces muscarius</name>
    <name type="common">Entomopathogenic fungus</name>
    <name type="synonym">Lecanicillium muscarium</name>
    <dbReference type="NCBI Taxonomy" id="2231603"/>
    <lineage>
        <taxon>Eukaryota</taxon>
        <taxon>Fungi</taxon>
        <taxon>Dikarya</taxon>
        <taxon>Ascomycota</taxon>
        <taxon>Pezizomycotina</taxon>
        <taxon>Sordariomycetes</taxon>
        <taxon>Hypocreomycetidae</taxon>
        <taxon>Hypocreales</taxon>
        <taxon>Cordycipitaceae</taxon>
        <taxon>Akanthomyces</taxon>
    </lineage>
</organism>
<dbReference type="Proteomes" id="UP001144673">
    <property type="component" value="Chromosome 3"/>
</dbReference>